<reference evidence="6 7" key="1">
    <citation type="submission" date="2019-01" db="EMBL/GenBank/DDBJ databases">
        <title>Genome sequencing of the rare red list fungi Fomitopsis rosea.</title>
        <authorList>
            <person name="Buettner E."/>
            <person name="Kellner H."/>
        </authorList>
    </citation>
    <scope>NUCLEOTIDE SEQUENCE [LARGE SCALE GENOMIC DNA]</scope>
    <source>
        <strain evidence="6 7">DSM 105464</strain>
    </source>
</reference>
<dbReference type="Proteomes" id="UP000298390">
    <property type="component" value="Unassembled WGS sequence"/>
</dbReference>
<gene>
    <name evidence="6" type="ORF">EVJ58_g2730</name>
</gene>
<dbReference type="GO" id="GO:0004602">
    <property type="term" value="F:glutathione peroxidase activity"/>
    <property type="evidence" value="ECO:0007669"/>
    <property type="project" value="TreeGrafter"/>
</dbReference>
<keyword evidence="4 5" id="KW-0472">Membrane</keyword>
<evidence type="ECO:0000313" key="6">
    <source>
        <dbReference type="EMBL" id="TFY64283.1"/>
    </source>
</evidence>
<sequence length="166" mass="18087">MSAITIPKEYVPCAGERTQADGTRSVAYPAAALVSTFWLTVFQTINVGRARRRAKIPYPQLYAEKAEAAASKDAVIFNCAQRAHQNTLEYLPTIITGTLITSLRHPILAAALCSAWVASRFLYTIGYSTGDPAKRNNFFSGVIGSLGWFAIVGTSTWTVIELIRAL</sequence>
<comment type="caution">
    <text evidence="6">The sequence shown here is derived from an EMBL/GenBank/DDBJ whole genome shotgun (WGS) entry which is preliminary data.</text>
</comment>
<dbReference type="GO" id="GO:0004364">
    <property type="term" value="F:glutathione transferase activity"/>
    <property type="evidence" value="ECO:0007669"/>
    <property type="project" value="TreeGrafter"/>
</dbReference>
<dbReference type="InterPro" id="IPR001129">
    <property type="entry name" value="Membr-assoc_MAPEG"/>
</dbReference>
<dbReference type="GO" id="GO:0016020">
    <property type="term" value="C:membrane"/>
    <property type="evidence" value="ECO:0007669"/>
    <property type="project" value="UniProtKB-SubCell"/>
</dbReference>
<dbReference type="PANTHER" id="PTHR10250">
    <property type="entry name" value="MICROSOMAL GLUTATHIONE S-TRANSFERASE"/>
    <property type="match status" value="1"/>
</dbReference>
<evidence type="ECO:0000256" key="2">
    <source>
        <dbReference type="ARBA" id="ARBA00022692"/>
    </source>
</evidence>
<dbReference type="InterPro" id="IPR023352">
    <property type="entry name" value="MAPEG-like_dom_sf"/>
</dbReference>
<dbReference type="STRING" id="34475.A0A4Y9YR87"/>
<evidence type="ECO:0000256" key="1">
    <source>
        <dbReference type="ARBA" id="ARBA00004141"/>
    </source>
</evidence>
<dbReference type="PANTHER" id="PTHR10250:SF26">
    <property type="entry name" value="GLUTATHIONE S-TRANSFERASE 3, MITOCHONDRIAL"/>
    <property type="match status" value="1"/>
</dbReference>
<dbReference type="Pfam" id="PF01124">
    <property type="entry name" value="MAPEG"/>
    <property type="match status" value="1"/>
</dbReference>
<evidence type="ECO:0008006" key="8">
    <source>
        <dbReference type="Google" id="ProtNLM"/>
    </source>
</evidence>
<keyword evidence="3 5" id="KW-1133">Transmembrane helix</keyword>
<keyword evidence="2 5" id="KW-0812">Transmembrane</keyword>
<name>A0A4Y9YR87_9APHY</name>
<evidence type="ECO:0000256" key="5">
    <source>
        <dbReference type="SAM" id="Phobius"/>
    </source>
</evidence>
<evidence type="ECO:0000256" key="4">
    <source>
        <dbReference type="ARBA" id="ARBA00023136"/>
    </source>
</evidence>
<dbReference type="EMBL" id="SEKV01000103">
    <property type="protein sequence ID" value="TFY64283.1"/>
    <property type="molecule type" value="Genomic_DNA"/>
</dbReference>
<dbReference type="InterPro" id="IPR050997">
    <property type="entry name" value="MAPEG"/>
</dbReference>
<protein>
    <recommendedName>
        <fullName evidence="8">MAPEG family protein</fullName>
    </recommendedName>
</protein>
<comment type="subcellular location">
    <subcellularLocation>
        <location evidence="1">Membrane</location>
        <topology evidence="1">Multi-pass membrane protein</topology>
    </subcellularLocation>
</comment>
<feature type="transmembrane region" description="Helical" evidence="5">
    <location>
        <begin position="138"/>
        <end position="160"/>
    </location>
</feature>
<evidence type="ECO:0000256" key="3">
    <source>
        <dbReference type="ARBA" id="ARBA00022989"/>
    </source>
</evidence>
<dbReference type="Gene3D" id="1.20.120.550">
    <property type="entry name" value="Membrane associated eicosanoid/glutathione metabolism-like domain"/>
    <property type="match status" value="1"/>
</dbReference>
<accession>A0A4Y9YR87</accession>
<dbReference type="GO" id="GO:0005635">
    <property type="term" value="C:nuclear envelope"/>
    <property type="evidence" value="ECO:0007669"/>
    <property type="project" value="TreeGrafter"/>
</dbReference>
<dbReference type="AlphaFoldDB" id="A0A4Y9YR87"/>
<proteinExistence type="predicted"/>
<dbReference type="GO" id="GO:0005783">
    <property type="term" value="C:endoplasmic reticulum"/>
    <property type="evidence" value="ECO:0007669"/>
    <property type="project" value="TreeGrafter"/>
</dbReference>
<feature type="transmembrane region" description="Helical" evidence="5">
    <location>
        <begin position="26"/>
        <end position="45"/>
    </location>
</feature>
<organism evidence="6 7">
    <name type="scientific">Rhodofomes roseus</name>
    <dbReference type="NCBI Taxonomy" id="34475"/>
    <lineage>
        <taxon>Eukaryota</taxon>
        <taxon>Fungi</taxon>
        <taxon>Dikarya</taxon>
        <taxon>Basidiomycota</taxon>
        <taxon>Agaricomycotina</taxon>
        <taxon>Agaricomycetes</taxon>
        <taxon>Polyporales</taxon>
        <taxon>Rhodofomes</taxon>
    </lineage>
</organism>
<evidence type="ECO:0000313" key="7">
    <source>
        <dbReference type="Proteomes" id="UP000298390"/>
    </source>
</evidence>
<dbReference type="SUPFAM" id="SSF161084">
    <property type="entry name" value="MAPEG domain-like"/>
    <property type="match status" value="1"/>
</dbReference>